<dbReference type="CDD" id="cd02065">
    <property type="entry name" value="B12-binding_like"/>
    <property type="match status" value="1"/>
</dbReference>
<evidence type="ECO:0000313" key="4">
    <source>
        <dbReference type="Proteomes" id="UP000199615"/>
    </source>
</evidence>
<dbReference type="InterPro" id="IPR006158">
    <property type="entry name" value="Cobalamin-bd"/>
</dbReference>
<feature type="region of interest" description="Disordered" evidence="1">
    <location>
        <begin position="1"/>
        <end position="31"/>
    </location>
</feature>
<dbReference type="InterPro" id="IPR003759">
    <property type="entry name" value="Cbl-bd_cap"/>
</dbReference>
<name>A0A1H8R4H2_9BRAD</name>
<dbReference type="SUPFAM" id="SSF52242">
    <property type="entry name" value="Cobalamin (vitamin B12)-binding domain"/>
    <property type="match status" value="1"/>
</dbReference>
<dbReference type="Proteomes" id="UP000199615">
    <property type="component" value="Unassembled WGS sequence"/>
</dbReference>
<dbReference type="Pfam" id="PF02310">
    <property type="entry name" value="B12-binding"/>
    <property type="match status" value="1"/>
</dbReference>
<organism evidence="3 4">
    <name type="scientific">Rhodopseudomonas pseudopalustris</name>
    <dbReference type="NCBI Taxonomy" id="1513892"/>
    <lineage>
        <taxon>Bacteria</taxon>
        <taxon>Pseudomonadati</taxon>
        <taxon>Pseudomonadota</taxon>
        <taxon>Alphaproteobacteria</taxon>
        <taxon>Hyphomicrobiales</taxon>
        <taxon>Nitrobacteraceae</taxon>
        <taxon>Rhodopseudomonas</taxon>
    </lineage>
</organism>
<dbReference type="RefSeq" id="WP_092683079.1">
    <property type="nucleotide sequence ID" value="NZ_FODT01000003.1"/>
</dbReference>
<dbReference type="PROSITE" id="PS51332">
    <property type="entry name" value="B12_BINDING"/>
    <property type="match status" value="1"/>
</dbReference>
<dbReference type="EMBL" id="FODT01000003">
    <property type="protein sequence ID" value="SEO61292.1"/>
    <property type="molecule type" value="Genomic_DNA"/>
</dbReference>
<dbReference type="Gene3D" id="3.40.50.280">
    <property type="entry name" value="Cobalamin-binding domain"/>
    <property type="match status" value="1"/>
</dbReference>
<sequence>MTDWNELSPPKVSDIDRSQVPANPRDFSPPEPIWRYRRPLDGCGIARSVQTQILPEIGFALRSMSSPATPAPADPAAPFEVQQFTLLIIGADESAASAYVESLIARGAPTDLIFLNLLAPAARRLGEMWEADTADFANVTLGVSRLQRILRHLGENYSATESVQRIGAVLLTTITGEQHSFGLAMIAEFFRHNGWDICTGPFASHRELSALVAERWFDVVGFSVSSDRRLDELKRDIHDVRRASRNRRIGIMVGGPLLVHRPELSASLDADLIANEGASAPQLARDLVAALKGRT</sequence>
<dbReference type="AlphaFoldDB" id="A0A1H8R4H2"/>
<dbReference type="OrthoDB" id="5498228at2"/>
<dbReference type="Gene3D" id="1.10.1240.10">
    <property type="entry name" value="Methionine synthase domain"/>
    <property type="match status" value="1"/>
</dbReference>
<dbReference type="GO" id="GO:0046872">
    <property type="term" value="F:metal ion binding"/>
    <property type="evidence" value="ECO:0007669"/>
    <property type="project" value="InterPro"/>
</dbReference>
<dbReference type="Pfam" id="PF02607">
    <property type="entry name" value="B12-binding_2"/>
    <property type="match status" value="1"/>
</dbReference>
<evidence type="ECO:0000313" key="3">
    <source>
        <dbReference type="EMBL" id="SEO61292.1"/>
    </source>
</evidence>
<evidence type="ECO:0000259" key="2">
    <source>
        <dbReference type="PROSITE" id="PS51332"/>
    </source>
</evidence>
<reference evidence="4" key="1">
    <citation type="submission" date="2016-10" db="EMBL/GenBank/DDBJ databases">
        <authorList>
            <person name="Varghese N."/>
            <person name="Submissions S."/>
        </authorList>
    </citation>
    <scope>NUCLEOTIDE SEQUENCE [LARGE SCALE GENOMIC DNA]</scope>
    <source>
        <strain evidence="4">DSM 123</strain>
    </source>
</reference>
<protein>
    <submittedName>
        <fullName evidence="3">Methanogenic corrinoid protein MtbC1</fullName>
    </submittedName>
</protein>
<proteinExistence type="predicted"/>
<gene>
    <name evidence="3" type="ORF">SAMN05444123_103491</name>
</gene>
<dbReference type="GO" id="GO:0031419">
    <property type="term" value="F:cobalamin binding"/>
    <property type="evidence" value="ECO:0007669"/>
    <property type="project" value="InterPro"/>
</dbReference>
<evidence type="ECO:0000256" key="1">
    <source>
        <dbReference type="SAM" id="MobiDB-lite"/>
    </source>
</evidence>
<keyword evidence="4" id="KW-1185">Reference proteome</keyword>
<accession>A0A1H8R4H2</accession>
<feature type="domain" description="B12-binding" evidence="2">
    <location>
        <begin position="166"/>
        <end position="295"/>
    </location>
</feature>
<dbReference type="InterPro" id="IPR036724">
    <property type="entry name" value="Cobalamin-bd_sf"/>
</dbReference>
<dbReference type="InterPro" id="IPR036594">
    <property type="entry name" value="Meth_synthase_dom"/>
</dbReference>